<evidence type="ECO:0000313" key="3">
    <source>
        <dbReference type="EMBL" id="MFH5230274.1"/>
    </source>
</evidence>
<accession>A0ABW7K5J8</accession>
<dbReference type="EMBL" id="JBIMSN010000072">
    <property type="protein sequence ID" value="MFH5230274.1"/>
    <property type="molecule type" value="Genomic_DNA"/>
</dbReference>
<name>A0ABW7K5J8_9NOCA</name>
<reference evidence="5 6" key="1">
    <citation type="submission" date="2024-10" db="EMBL/GenBank/DDBJ databases">
        <authorList>
            <person name="Riesco R."/>
        </authorList>
    </citation>
    <scope>NUCLEOTIDE SEQUENCE [LARGE SCALE GENOMIC DNA]</scope>
    <source>
        <strain evidence="4 5">NCIMB 15448</strain>
        <strain evidence="3 6">NCIMB 15450</strain>
    </source>
</reference>
<feature type="domain" description="DUF2510" evidence="2">
    <location>
        <begin position="37"/>
        <end position="64"/>
    </location>
</feature>
<organism evidence="3 6">
    <name type="scientific">Antrihabitans spumae</name>
    <dbReference type="NCBI Taxonomy" id="3373370"/>
    <lineage>
        <taxon>Bacteria</taxon>
        <taxon>Bacillati</taxon>
        <taxon>Actinomycetota</taxon>
        <taxon>Actinomycetes</taxon>
        <taxon>Mycobacteriales</taxon>
        <taxon>Nocardiaceae</taxon>
        <taxon>Antrihabitans</taxon>
    </lineage>
</organism>
<feature type="compositionally biased region" description="Basic and acidic residues" evidence="1">
    <location>
        <begin position="13"/>
        <end position="22"/>
    </location>
</feature>
<protein>
    <submittedName>
        <fullName evidence="3">DUF2510 domain-containing protein</fullName>
    </submittedName>
</protein>
<dbReference type="Pfam" id="PF10708">
    <property type="entry name" value="DUF2510"/>
    <property type="match status" value="1"/>
</dbReference>
<dbReference type="Proteomes" id="UP001609176">
    <property type="component" value="Unassembled WGS sequence"/>
</dbReference>
<feature type="region of interest" description="Disordered" evidence="1">
    <location>
        <begin position="1"/>
        <end position="65"/>
    </location>
</feature>
<evidence type="ECO:0000256" key="1">
    <source>
        <dbReference type="SAM" id="MobiDB-lite"/>
    </source>
</evidence>
<dbReference type="InterPro" id="IPR018929">
    <property type="entry name" value="DUF2510"/>
</dbReference>
<dbReference type="Proteomes" id="UP001609219">
    <property type="component" value="Unassembled WGS sequence"/>
</dbReference>
<gene>
    <name evidence="4" type="ORF">ACHIPV_09210</name>
    <name evidence="3" type="ORF">ACHIRB_17060</name>
</gene>
<dbReference type="EMBL" id="JBIMSP010000011">
    <property type="protein sequence ID" value="MFH5242064.1"/>
    <property type="molecule type" value="Genomic_DNA"/>
</dbReference>
<evidence type="ECO:0000313" key="5">
    <source>
        <dbReference type="Proteomes" id="UP001609176"/>
    </source>
</evidence>
<comment type="caution">
    <text evidence="3">The sequence shown here is derived from an EMBL/GenBank/DDBJ whole genome shotgun (WGS) entry which is preliminary data.</text>
</comment>
<evidence type="ECO:0000313" key="6">
    <source>
        <dbReference type="Proteomes" id="UP001609219"/>
    </source>
</evidence>
<evidence type="ECO:0000259" key="2">
    <source>
        <dbReference type="Pfam" id="PF10708"/>
    </source>
</evidence>
<dbReference type="RefSeq" id="WP_395124197.1">
    <property type="nucleotide sequence ID" value="NZ_JBIMSN010000072.1"/>
</dbReference>
<proteinExistence type="predicted"/>
<sequence length="65" mass="7231">MVNSPSRQQARGPESRSTRPEPVHLAQAAPISQGPPPGWYPEPQGSGGKRWWDSTTWTDHRQPEA</sequence>
<keyword evidence="6" id="KW-1185">Reference proteome</keyword>
<evidence type="ECO:0000313" key="4">
    <source>
        <dbReference type="EMBL" id="MFH5242064.1"/>
    </source>
</evidence>